<evidence type="ECO:0000313" key="2">
    <source>
        <dbReference type="EMBL" id="KAB2813936.1"/>
    </source>
</evidence>
<keyword evidence="3" id="KW-1185">Reference proteome</keyword>
<reference evidence="2 3" key="1">
    <citation type="submission" date="2019-09" db="EMBL/GenBank/DDBJ databases">
        <title>Genomes of family Cryomorphaceae.</title>
        <authorList>
            <person name="Bowman J.P."/>
        </authorList>
    </citation>
    <scope>NUCLEOTIDE SEQUENCE [LARGE SCALE GENOMIC DNA]</scope>
    <source>
        <strain evidence="2 3">LMG 25704</strain>
    </source>
</reference>
<name>A0A6N6RIZ0_9FLAO</name>
<sequence length="717" mass="77470">MSKMLLLMGAVCLLSTTHAQICDFDGPNWAYQLSGNGTATISSSSPYSPTGATFGIENSNGLAASGGSVLLTLDTISTIPSHGSLFTFKLGANALSGSGRGMDASSDYVVVRVGTSVSTLTEVLRIKGYSNAQWDINSVHQNLIVDAQSTTVASPYEGGEIKYGAPGTVTLFNLPSDSAVVFQVEMHSDRTNEVWSVDDLALITPKYWDGVTWSNGGSLAQSDYVLLNDTLGFPSGAHACAGVIASSSGTTLFQNKALTTGTWIQLAGNLAVDSGLTLTDSLGSGQLFIKNGMVLGSLSMERRALSSGGWRHLSVPVRTTYGDLSEDLTQVNYGPSASPSIFAWDAGNSSWYSFYDGTSITKHQPVVLFGGQGWIDSTNRMKVSGEIAPIVDTIWLDYSTPTAQSPFAVSVGNEGWNFIGNPYPFPLDLELLLSDADLPTLLAPTAYLWSTEEQQYRSYNVASGAIGSATPVVAPWQGFWMQFDSNPGGLQPLYIKQSHRALPEGDQLRKSSVSTHDFVVRSDSGEVRLVVADMPGGDVRWDYQRDHKQKNSGVLSANLVGFSGRDEFPLSLKVLDKGHKGGIPLEVKVDKYTVVEIALESDQQWWLEDISTGKWVNLLKSSHKVLASPNGKSRFRLWRRKALTREVSVEHERCEVPVHEKGIITNSSGLTWELYTASGAHLLSIAPGETVAYYNLSGLYFWKCGECVEKVYYSGNP</sequence>
<gene>
    <name evidence="2" type="ORF">F8C67_04420</name>
</gene>
<dbReference type="Proteomes" id="UP000468650">
    <property type="component" value="Unassembled WGS sequence"/>
</dbReference>
<dbReference type="RefSeq" id="WP_151666604.1">
    <property type="nucleotide sequence ID" value="NZ_WBVO01000002.1"/>
</dbReference>
<dbReference type="OrthoDB" id="906679at2"/>
<protein>
    <submittedName>
        <fullName evidence="2">Uncharacterized protein</fullName>
    </submittedName>
</protein>
<dbReference type="EMBL" id="WBVO01000002">
    <property type="protein sequence ID" value="KAB2813936.1"/>
    <property type="molecule type" value="Genomic_DNA"/>
</dbReference>
<organism evidence="2 3">
    <name type="scientific">Phaeocystidibacter luteus</name>
    <dbReference type="NCBI Taxonomy" id="911197"/>
    <lineage>
        <taxon>Bacteria</taxon>
        <taxon>Pseudomonadati</taxon>
        <taxon>Bacteroidota</taxon>
        <taxon>Flavobacteriia</taxon>
        <taxon>Flavobacteriales</taxon>
        <taxon>Phaeocystidibacteraceae</taxon>
        <taxon>Phaeocystidibacter</taxon>
    </lineage>
</organism>
<feature type="chain" id="PRO_5027051595" evidence="1">
    <location>
        <begin position="20"/>
        <end position="717"/>
    </location>
</feature>
<accession>A0A6N6RIZ0</accession>
<feature type="signal peptide" evidence="1">
    <location>
        <begin position="1"/>
        <end position="19"/>
    </location>
</feature>
<comment type="caution">
    <text evidence="2">The sequence shown here is derived from an EMBL/GenBank/DDBJ whole genome shotgun (WGS) entry which is preliminary data.</text>
</comment>
<keyword evidence="1" id="KW-0732">Signal</keyword>
<proteinExistence type="predicted"/>
<dbReference type="AlphaFoldDB" id="A0A6N6RIZ0"/>
<evidence type="ECO:0000313" key="3">
    <source>
        <dbReference type="Proteomes" id="UP000468650"/>
    </source>
</evidence>
<evidence type="ECO:0000256" key="1">
    <source>
        <dbReference type="SAM" id="SignalP"/>
    </source>
</evidence>